<keyword evidence="3" id="KW-1185">Reference proteome</keyword>
<dbReference type="PANTHER" id="PTHR24567:SF76">
    <property type="entry name" value="CYCLIC NUCLEOTIDE-BINDING DOMAIN PROTEIN"/>
    <property type="match status" value="1"/>
</dbReference>
<dbReference type="SMART" id="SM00100">
    <property type="entry name" value="cNMP"/>
    <property type="match status" value="1"/>
</dbReference>
<dbReference type="Proteomes" id="UP000283387">
    <property type="component" value="Unassembled WGS sequence"/>
</dbReference>
<reference evidence="2 3" key="1">
    <citation type="submission" date="2018-09" db="EMBL/GenBank/DDBJ databases">
        <title>Genomic Encyclopedia of Archaeal and Bacterial Type Strains, Phase II (KMG-II): from individual species to whole genera.</title>
        <authorList>
            <person name="Goeker M."/>
        </authorList>
    </citation>
    <scope>NUCLEOTIDE SEQUENCE [LARGE SCALE GENOMIC DNA]</scope>
    <source>
        <strain evidence="2 3">DSM 27148</strain>
    </source>
</reference>
<name>A0A419VYL4_9BACT</name>
<organism evidence="2 3">
    <name type="scientific">Mangrovibacterium diazotrophicum</name>
    <dbReference type="NCBI Taxonomy" id="1261403"/>
    <lineage>
        <taxon>Bacteria</taxon>
        <taxon>Pseudomonadati</taxon>
        <taxon>Bacteroidota</taxon>
        <taxon>Bacteroidia</taxon>
        <taxon>Marinilabiliales</taxon>
        <taxon>Prolixibacteraceae</taxon>
        <taxon>Mangrovibacterium</taxon>
    </lineage>
</organism>
<evidence type="ECO:0000313" key="3">
    <source>
        <dbReference type="Proteomes" id="UP000283387"/>
    </source>
</evidence>
<dbReference type="GO" id="GO:0005829">
    <property type="term" value="C:cytosol"/>
    <property type="evidence" value="ECO:0007669"/>
    <property type="project" value="TreeGrafter"/>
</dbReference>
<evidence type="ECO:0000259" key="1">
    <source>
        <dbReference type="PROSITE" id="PS50042"/>
    </source>
</evidence>
<dbReference type="Pfam" id="PF00027">
    <property type="entry name" value="cNMP_binding"/>
    <property type="match status" value="1"/>
</dbReference>
<dbReference type="CDD" id="cd00038">
    <property type="entry name" value="CAP_ED"/>
    <property type="match status" value="1"/>
</dbReference>
<dbReference type="SUPFAM" id="SSF51206">
    <property type="entry name" value="cAMP-binding domain-like"/>
    <property type="match status" value="1"/>
</dbReference>
<dbReference type="PROSITE" id="PS50042">
    <property type="entry name" value="CNMP_BINDING_3"/>
    <property type="match status" value="1"/>
</dbReference>
<proteinExistence type="predicted"/>
<dbReference type="Gene3D" id="2.60.120.10">
    <property type="entry name" value="Jelly Rolls"/>
    <property type="match status" value="1"/>
</dbReference>
<evidence type="ECO:0000313" key="2">
    <source>
        <dbReference type="EMBL" id="RKD88318.1"/>
    </source>
</evidence>
<dbReference type="AlphaFoldDB" id="A0A419VYL4"/>
<protein>
    <submittedName>
        <fullName evidence="2">CRP-like cAMP-binding protein</fullName>
    </submittedName>
</protein>
<feature type="domain" description="Cyclic nucleotide-binding" evidence="1">
    <location>
        <begin position="10"/>
        <end position="112"/>
    </location>
</feature>
<dbReference type="EMBL" id="RAPN01000002">
    <property type="protein sequence ID" value="RKD88318.1"/>
    <property type="molecule type" value="Genomic_DNA"/>
</dbReference>
<dbReference type="InterPro" id="IPR000595">
    <property type="entry name" value="cNMP-bd_dom"/>
</dbReference>
<dbReference type="InterPro" id="IPR050397">
    <property type="entry name" value="Env_Response_Regulators"/>
</dbReference>
<comment type="caution">
    <text evidence="2">The sequence shown here is derived from an EMBL/GenBank/DDBJ whole genome shotgun (WGS) entry which is preliminary data.</text>
</comment>
<sequence>MRAFVEKVNQISPLSEEATEELLHCLRTTFYRKGEIIHQEGKVCKNLFFIESGLAKHFYYHDGNQYVFRFFEEDHFFIATDSFFHDSPAEYSTVALEDTTIIHLEYDDFERLCQRHHSFETFARKFVSIVAYTAISNLKGLLYLDATGRYAKFLREYGHLQQRITLGDTAAFLGISQVSLSRIRSKK</sequence>
<dbReference type="GO" id="GO:0003700">
    <property type="term" value="F:DNA-binding transcription factor activity"/>
    <property type="evidence" value="ECO:0007669"/>
    <property type="project" value="TreeGrafter"/>
</dbReference>
<dbReference type="InterPro" id="IPR018490">
    <property type="entry name" value="cNMP-bd_dom_sf"/>
</dbReference>
<dbReference type="PANTHER" id="PTHR24567">
    <property type="entry name" value="CRP FAMILY TRANSCRIPTIONAL REGULATORY PROTEIN"/>
    <property type="match status" value="1"/>
</dbReference>
<dbReference type="InterPro" id="IPR014710">
    <property type="entry name" value="RmlC-like_jellyroll"/>
</dbReference>
<accession>A0A419VYL4</accession>
<dbReference type="OrthoDB" id="680421at2"/>
<gene>
    <name evidence="2" type="ORF">BC643_3463</name>
</gene>